<dbReference type="Gene3D" id="1.10.287.130">
    <property type="match status" value="1"/>
</dbReference>
<gene>
    <name evidence="10" type="ORF">B1A74_07515</name>
</gene>
<dbReference type="RefSeq" id="WP_077244242.1">
    <property type="nucleotide sequence ID" value="NZ_MUZR01000023.1"/>
</dbReference>
<dbReference type="CDD" id="cd00130">
    <property type="entry name" value="PAS"/>
    <property type="match status" value="1"/>
</dbReference>
<evidence type="ECO:0000256" key="3">
    <source>
        <dbReference type="ARBA" id="ARBA00022553"/>
    </source>
</evidence>
<dbReference type="InterPro" id="IPR050351">
    <property type="entry name" value="BphY/WalK/GraS-like"/>
</dbReference>
<dbReference type="CDD" id="cd00082">
    <property type="entry name" value="HisKA"/>
    <property type="match status" value="1"/>
</dbReference>
<dbReference type="SUPFAM" id="SSF55785">
    <property type="entry name" value="PYP-like sensor domain (PAS domain)"/>
    <property type="match status" value="1"/>
</dbReference>
<dbReference type="AlphaFoldDB" id="A0A1V2ZYI2"/>
<dbReference type="SUPFAM" id="SSF47384">
    <property type="entry name" value="Homodimeric domain of signal transducing histidine kinase"/>
    <property type="match status" value="1"/>
</dbReference>
<dbReference type="PRINTS" id="PR00344">
    <property type="entry name" value="BCTRLSENSOR"/>
</dbReference>
<dbReference type="InterPro" id="IPR004358">
    <property type="entry name" value="Sig_transdc_His_kin-like_C"/>
</dbReference>
<comment type="caution">
    <text evidence="10">The sequence shown here is derived from an EMBL/GenBank/DDBJ whole genome shotgun (WGS) entry which is preliminary data.</text>
</comment>
<dbReference type="GO" id="GO:0016020">
    <property type="term" value="C:membrane"/>
    <property type="evidence" value="ECO:0007669"/>
    <property type="project" value="UniProtKB-SubCell"/>
</dbReference>
<keyword evidence="5 10" id="KW-0418">Kinase</keyword>
<name>A0A1V2ZYI2_9GAMM</name>
<dbReference type="InterPro" id="IPR013655">
    <property type="entry name" value="PAS_fold_3"/>
</dbReference>
<keyword evidence="6 7" id="KW-0472">Membrane</keyword>
<evidence type="ECO:0000256" key="7">
    <source>
        <dbReference type="SAM" id="Phobius"/>
    </source>
</evidence>
<dbReference type="GO" id="GO:0000155">
    <property type="term" value="F:phosphorelay sensor kinase activity"/>
    <property type="evidence" value="ECO:0007669"/>
    <property type="project" value="InterPro"/>
</dbReference>
<dbReference type="PANTHER" id="PTHR42878:SF15">
    <property type="entry name" value="BACTERIOPHYTOCHROME"/>
    <property type="match status" value="1"/>
</dbReference>
<comment type="catalytic activity">
    <reaction evidence="1">
        <text>ATP + protein L-histidine = ADP + protein N-phospho-L-histidine.</text>
        <dbReference type="EC" id="2.7.13.3"/>
    </reaction>
</comment>
<dbReference type="Pfam" id="PF08447">
    <property type="entry name" value="PAS_3"/>
    <property type="match status" value="1"/>
</dbReference>
<dbReference type="PROSITE" id="PS50113">
    <property type="entry name" value="PAC"/>
    <property type="match status" value="1"/>
</dbReference>
<keyword evidence="7" id="KW-0812">Transmembrane</keyword>
<dbReference type="InterPro" id="IPR000014">
    <property type="entry name" value="PAS"/>
</dbReference>
<dbReference type="Pfam" id="PF00512">
    <property type="entry name" value="HisKA"/>
    <property type="match status" value="1"/>
</dbReference>
<dbReference type="Proteomes" id="UP000189177">
    <property type="component" value="Unassembled WGS sequence"/>
</dbReference>
<dbReference type="InterPro" id="IPR035965">
    <property type="entry name" value="PAS-like_dom_sf"/>
</dbReference>
<evidence type="ECO:0000256" key="6">
    <source>
        <dbReference type="ARBA" id="ARBA00023136"/>
    </source>
</evidence>
<dbReference type="FunFam" id="1.10.287.130:FF:000070">
    <property type="entry name" value="Histidine kinase sensor protein"/>
    <property type="match status" value="1"/>
</dbReference>
<dbReference type="PANTHER" id="PTHR42878">
    <property type="entry name" value="TWO-COMPONENT HISTIDINE KINASE"/>
    <property type="match status" value="1"/>
</dbReference>
<dbReference type="SMART" id="SM00387">
    <property type="entry name" value="HATPase_c"/>
    <property type="match status" value="1"/>
</dbReference>
<dbReference type="InterPro" id="IPR003661">
    <property type="entry name" value="HisK_dim/P_dom"/>
</dbReference>
<feature type="domain" description="Histidine kinase" evidence="8">
    <location>
        <begin position="379"/>
        <end position="592"/>
    </location>
</feature>
<dbReference type="Gene3D" id="3.30.565.10">
    <property type="entry name" value="Histidine kinase-like ATPase, C-terminal domain"/>
    <property type="match status" value="1"/>
</dbReference>
<dbReference type="SUPFAM" id="SSF55874">
    <property type="entry name" value="ATPase domain of HSP90 chaperone/DNA topoisomerase II/histidine kinase"/>
    <property type="match status" value="1"/>
</dbReference>
<proteinExistence type="predicted"/>
<dbReference type="InterPro" id="IPR000700">
    <property type="entry name" value="PAS-assoc_C"/>
</dbReference>
<keyword evidence="7" id="KW-1133">Transmembrane helix</keyword>
<dbReference type="InterPro" id="IPR005467">
    <property type="entry name" value="His_kinase_dom"/>
</dbReference>
<evidence type="ECO:0000256" key="4">
    <source>
        <dbReference type="ARBA" id="ARBA00022679"/>
    </source>
</evidence>
<dbReference type="InterPro" id="IPR036097">
    <property type="entry name" value="HisK_dim/P_sf"/>
</dbReference>
<evidence type="ECO:0000256" key="5">
    <source>
        <dbReference type="ARBA" id="ARBA00022777"/>
    </source>
</evidence>
<evidence type="ECO:0000256" key="2">
    <source>
        <dbReference type="ARBA" id="ARBA00012438"/>
    </source>
</evidence>
<evidence type="ECO:0000313" key="11">
    <source>
        <dbReference type="Proteomes" id="UP000189177"/>
    </source>
</evidence>
<evidence type="ECO:0000256" key="1">
    <source>
        <dbReference type="ARBA" id="ARBA00000085"/>
    </source>
</evidence>
<sequence>MTRDASPGIRRGAAITALGITLIYLVLGLMWIGFSDRALLALVDDVEWLSRLQTGKGWAYVVVTAGLLFVLIHRALAARDRAAAEAGRAARIIDHSPVLAIEWEARDGWPVTYVSPNAADWGLDREALLAGDPDYASLIHPDDLPSIVEEVQMHLAHGPDRYTQLYRLVLPVLGTVWVEDRTWLSRDTDGRVTRIHGVLLDVTERRRLELERQRQMERLERAERDAGLGSWEYDPVNGFWWSDQLFRLLGRPPDGPEPDVATLLERDLDTESADGPRLAATLRGMAAGTPPQSQYLHVRRHPGRGPETWLRFGIQRASSFPGESPGGAWRVQGTALDITELHQAELELRAFNADLERRVERRTAELQVANQELESFSYAVSHDLKAPLRGIEGYSQLLEAEHAGRLDDEGREFVRNIRQGVAQMNELIGDLLTYSRMERRPLEQRRIRLRDLVGETLRALEPEYPAAATTAIDVPDELEVETDPDGLGLILRNLLENAFKFSAGRDEPRVRVAAQRRTSVVRLEVEDNGIGFDEAFRERMFEIFQRLNRAEDYPGTGVGLALVRRAARRLDARIEAEGRPGEGATFRVELPQ</sequence>
<keyword evidence="3" id="KW-0597">Phosphoprotein</keyword>
<dbReference type="PROSITE" id="PS50109">
    <property type="entry name" value="HIS_KIN"/>
    <property type="match status" value="1"/>
</dbReference>
<keyword evidence="11" id="KW-1185">Reference proteome</keyword>
<organism evidence="10 11">
    <name type="scientific">Thioalkalivibrio halophilus</name>
    <dbReference type="NCBI Taxonomy" id="252474"/>
    <lineage>
        <taxon>Bacteria</taxon>
        <taxon>Pseudomonadati</taxon>
        <taxon>Pseudomonadota</taxon>
        <taxon>Gammaproteobacteria</taxon>
        <taxon>Chromatiales</taxon>
        <taxon>Ectothiorhodospiraceae</taxon>
        <taxon>Thioalkalivibrio</taxon>
    </lineage>
</organism>
<dbReference type="InterPro" id="IPR036890">
    <property type="entry name" value="HATPase_C_sf"/>
</dbReference>
<evidence type="ECO:0000259" key="9">
    <source>
        <dbReference type="PROSITE" id="PS50113"/>
    </source>
</evidence>
<dbReference type="Gene3D" id="3.30.450.20">
    <property type="entry name" value="PAS domain"/>
    <property type="match status" value="2"/>
</dbReference>
<feature type="transmembrane region" description="Helical" evidence="7">
    <location>
        <begin position="12"/>
        <end position="34"/>
    </location>
</feature>
<dbReference type="EC" id="2.7.13.3" evidence="2"/>
<dbReference type="STRING" id="252474.B1A74_07515"/>
<dbReference type="OrthoDB" id="7051794at2"/>
<dbReference type="GO" id="GO:0007234">
    <property type="term" value="P:osmosensory signaling via phosphorelay pathway"/>
    <property type="evidence" value="ECO:0007669"/>
    <property type="project" value="TreeGrafter"/>
</dbReference>
<protein>
    <recommendedName>
        <fullName evidence="2">histidine kinase</fullName>
        <ecNumber evidence="2">2.7.13.3</ecNumber>
    </recommendedName>
</protein>
<evidence type="ECO:0000259" key="8">
    <source>
        <dbReference type="PROSITE" id="PS50109"/>
    </source>
</evidence>
<dbReference type="Pfam" id="PF02518">
    <property type="entry name" value="HATPase_c"/>
    <property type="match status" value="1"/>
</dbReference>
<dbReference type="GO" id="GO:0000156">
    <property type="term" value="F:phosphorelay response regulator activity"/>
    <property type="evidence" value="ECO:0007669"/>
    <property type="project" value="TreeGrafter"/>
</dbReference>
<dbReference type="InterPro" id="IPR003594">
    <property type="entry name" value="HATPase_dom"/>
</dbReference>
<dbReference type="EMBL" id="MUZR01000023">
    <property type="protein sequence ID" value="OOC10139.1"/>
    <property type="molecule type" value="Genomic_DNA"/>
</dbReference>
<dbReference type="GO" id="GO:0030295">
    <property type="term" value="F:protein kinase activator activity"/>
    <property type="evidence" value="ECO:0007669"/>
    <property type="project" value="TreeGrafter"/>
</dbReference>
<evidence type="ECO:0000313" key="10">
    <source>
        <dbReference type="EMBL" id="OOC10139.1"/>
    </source>
</evidence>
<accession>A0A1V2ZYI2</accession>
<keyword evidence="4" id="KW-0808">Transferase</keyword>
<reference evidence="10 11" key="1">
    <citation type="submission" date="2017-02" db="EMBL/GenBank/DDBJ databases">
        <title>Genomic diversity within the haloalkaliphilic genus Thioalkalivibrio.</title>
        <authorList>
            <person name="Ahn A.-C."/>
            <person name="Meier-Kolthoff J."/>
            <person name="Overmars L."/>
            <person name="Richter M."/>
            <person name="Woyke T."/>
            <person name="Sorokin D.Y."/>
            <person name="Muyzer G."/>
        </authorList>
    </citation>
    <scope>NUCLEOTIDE SEQUENCE [LARGE SCALE GENOMIC DNA]</scope>
    <source>
        <strain evidence="10 11">HL17</strain>
    </source>
</reference>
<feature type="domain" description="PAC" evidence="9">
    <location>
        <begin position="162"/>
        <end position="214"/>
    </location>
</feature>
<dbReference type="SMART" id="SM00388">
    <property type="entry name" value="HisKA"/>
    <property type="match status" value="1"/>
</dbReference>